<proteinExistence type="predicted"/>
<protein>
    <recommendedName>
        <fullName evidence="4">Lipoprotein with Yx(FWY)xxD motif</fullName>
    </recommendedName>
</protein>
<keyword evidence="3" id="KW-1185">Reference proteome</keyword>
<evidence type="ECO:0008006" key="4">
    <source>
        <dbReference type="Google" id="ProtNLM"/>
    </source>
</evidence>
<sequence length="130" mass="14268">MTQMTASFKALLMAAALTLPGLAMAAEPAMMKDGMMVDHKGMTLYTFDKDSGGKSMCNDECAKNWPPLMAPADAKAEGKWTVIKRDDGMMQYAYDGKPLYTFVKDAKPGDMTGDKMKDMWHVITNSGPKK</sequence>
<accession>A0ABY3Q1X4</accession>
<dbReference type="InterPro" id="IPR005297">
    <property type="entry name" value="Lipoprotein_repeat"/>
</dbReference>
<evidence type="ECO:0000313" key="3">
    <source>
        <dbReference type="Proteomes" id="UP001162907"/>
    </source>
</evidence>
<dbReference type="PANTHER" id="PTHR39335:SF1">
    <property type="entry name" value="BLL4220 PROTEIN"/>
    <property type="match status" value="1"/>
</dbReference>
<evidence type="ECO:0000313" key="2">
    <source>
        <dbReference type="EMBL" id="UFQ00179.1"/>
    </source>
</evidence>
<dbReference type="Proteomes" id="UP001162907">
    <property type="component" value="Chromosome"/>
</dbReference>
<dbReference type="RefSeq" id="WP_230734305.1">
    <property type="nucleotide sequence ID" value="NZ_CP075567.1"/>
</dbReference>
<feature type="signal peptide" evidence="1">
    <location>
        <begin position="1"/>
        <end position="25"/>
    </location>
</feature>
<reference evidence="2 3" key="1">
    <citation type="journal article" date="2022" name="Int. J. Syst. Evol. Microbiol.">
        <title>Pseudomonas fitomaticsae sp. nov., isolated at Marimurtra Botanical Garden in Blanes, Catalonia, Spain.</title>
        <authorList>
            <person name="Atanasov K.E."/>
            <person name="Galbis D.M."/>
            <person name="Cornado D."/>
            <person name="Serpico A."/>
            <person name="Sanchez G."/>
            <person name="Bosch M."/>
            <person name="Ferrer A."/>
            <person name="Altabella T."/>
        </authorList>
    </citation>
    <scope>NUCLEOTIDE SEQUENCE [LARGE SCALE GENOMIC DNA]</scope>
    <source>
        <strain evidence="2 3">FIT81</strain>
    </source>
</reference>
<evidence type="ECO:0000256" key="1">
    <source>
        <dbReference type="SAM" id="SignalP"/>
    </source>
</evidence>
<dbReference type="PANTHER" id="PTHR39335">
    <property type="entry name" value="BLL4220 PROTEIN"/>
    <property type="match status" value="1"/>
</dbReference>
<organism evidence="2 3">
    <name type="scientific">Pseudomonas fitomaticsae</name>
    <dbReference type="NCBI Taxonomy" id="2837969"/>
    <lineage>
        <taxon>Bacteria</taxon>
        <taxon>Pseudomonadati</taxon>
        <taxon>Pseudomonadota</taxon>
        <taxon>Gammaproteobacteria</taxon>
        <taxon>Pseudomonadales</taxon>
        <taxon>Pseudomonadaceae</taxon>
        <taxon>Pseudomonas</taxon>
    </lineage>
</organism>
<keyword evidence="1" id="KW-0732">Signal</keyword>
<dbReference type="EMBL" id="CP075567">
    <property type="protein sequence ID" value="UFQ00179.1"/>
    <property type="molecule type" value="Genomic_DNA"/>
</dbReference>
<name>A0ABY3Q1X4_9PSED</name>
<dbReference type="Pfam" id="PF03640">
    <property type="entry name" value="Lipoprotein_15"/>
    <property type="match status" value="2"/>
</dbReference>
<dbReference type="InterPro" id="IPR014558">
    <property type="entry name" value="UCP029720"/>
</dbReference>
<dbReference type="PIRSF" id="PIRSF029720">
    <property type="entry name" value="UCP029720"/>
    <property type="match status" value="1"/>
</dbReference>
<feature type="chain" id="PRO_5045503558" description="Lipoprotein with Yx(FWY)xxD motif" evidence="1">
    <location>
        <begin position="26"/>
        <end position="130"/>
    </location>
</feature>
<gene>
    <name evidence="2" type="ORF">KJY40_00420</name>
</gene>